<evidence type="ECO:0000313" key="2">
    <source>
        <dbReference type="Proteomes" id="UP001458946"/>
    </source>
</evidence>
<dbReference type="Proteomes" id="UP001458946">
    <property type="component" value="Unassembled WGS sequence"/>
</dbReference>
<keyword evidence="2" id="KW-1185">Reference proteome</keyword>
<protein>
    <submittedName>
        <fullName evidence="1">Uncharacterized protein</fullName>
    </submittedName>
</protein>
<sequence length="85" mass="9541">MSRFLKIEHESVWINLERIDAIVIRPQLVAVGQAHGLGSLEELHEATGRFEAAAIFQNQFSPIRTFDTKAEAEAFVDDLLGKFAE</sequence>
<comment type="caution">
    <text evidence="1">The sequence shown here is derived from an EMBL/GenBank/DDBJ whole genome shotgun (WGS) entry which is preliminary data.</text>
</comment>
<accession>A0ABP9VEN8</accession>
<dbReference type="EMBL" id="BAABRN010000025">
    <property type="protein sequence ID" value="GAA5502548.1"/>
    <property type="molecule type" value="Genomic_DNA"/>
</dbReference>
<name>A0ABP9VEN8_9DEIO</name>
<dbReference type="RefSeq" id="WP_353542515.1">
    <property type="nucleotide sequence ID" value="NZ_BAABRN010000025.1"/>
</dbReference>
<evidence type="ECO:0000313" key="1">
    <source>
        <dbReference type="EMBL" id="GAA5502548.1"/>
    </source>
</evidence>
<organism evidence="1 2">
    <name type="scientific">Deinococcus xinjiangensis</name>
    <dbReference type="NCBI Taxonomy" id="457454"/>
    <lineage>
        <taxon>Bacteria</taxon>
        <taxon>Thermotogati</taxon>
        <taxon>Deinococcota</taxon>
        <taxon>Deinococci</taxon>
        <taxon>Deinococcales</taxon>
        <taxon>Deinococcaceae</taxon>
        <taxon>Deinococcus</taxon>
    </lineage>
</organism>
<reference evidence="1 2" key="1">
    <citation type="submission" date="2024-02" db="EMBL/GenBank/DDBJ databases">
        <title>Deinococcus xinjiangensis NBRC 107630.</title>
        <authorList>
            <person name="Ichikawa N."/>
            <person name="Katano-Makiyama Y."/>
            <person name="Hidaka K."/>
        </authorList>
    </citation>
    <scope>NUCLEOTIDE SEQUENCE [LARGE SCALE GENOMIC DNA]</scope>
    <source>
        <strain evidence="1 2">NBRC 107630</strain>
    </source>
</reference>
<gene>
    <name evidence="1" type="ORF">Dxin01_02292</name>
</gene>
<proteinExistence type="predicted"/>